<feature type="domain" description="BRO1" evidence="4">
    <location>
        <begin position="2"/>
        <end position="425"/>
    </location>
</feature>
<feature type="region of interest" description="Disordered" evidence="3">
    <location>
        <begin position="434"/>
        <end position="463"/>
    </location>
</feature>
<evidence type="ECO:0000256" key="1">
    <source>
        <dbReference type="ARBA" id="ARBA00010997"/>
    </source>
</evidence>
<name>A0A5M3MUY5_CONPW</name>
<dbReference type="GeneID" id="19207504"/>
<dbReference type="InterPro" id="IPR004328">
    <property type="entry name" value="BRO1_dom"/>
</dbReference>
<dbReference type="Proteomes" id="UP000053558">
    <property type="component" value="Unassembled WGS sequence"/>
</dbReference>
<sequence>MSVYLYELPTTGAISFSDFCIDESDGRIHTSHLAEATQARANLRSALKESKRTDRDEKDYLKLIKIIDEYLPQLYGIVTCVNADEIRLKAEPVFSWRTTLSANLFNTSPRLSMTSLHADLASSILTYAFALSNLARSTVVSLGMYEYERSIADIERRAKDEKLSFAVTLLCRASGAFEHLSERILMDWDRAMETGLDAGNVRPADLRREVCSALAKVTCADAQSLAIRKLQSKSAYDSTLTPGPPLPRSHPSPSLIAKLHLECASYYSSALSLVLTPGKTKSSKGGNDEINAELRHYLSGEAAFHSALSHKWLGVDAGENGGPSKGGEAVAFLLWAKKELEELKEGAKGLGSIGRDKEKKDRRKEKVSDELASVTVFLKNYKKVNDTLTFQPVPPQMELQSRIPAGRLAVAPKPFAPPPPAFKPSSIERLAEQLDLNGSGSSSLETPSDMTNPRSYAGEGSYF</sequence>
<reference evidence="6" key="1">
    <citation type="journal article" date="2012" name="Science">
        <title>The Paleozoic origin of enzymatic lignin decomposition reconstructed from 31 fungal genomes.</title>
        <authorList>
            <person name="Floudas D."/>
            <person name="Binder M."/>
            <person name="Riley R."/>
            <person name="Barry K."/>
            <person name="Blanchette R.A."/>
            <person name="Henrissat B."/>
            <person name="Martinez A.T."/>
            <person name="Otillar R."/>
            <person name="Spatafora J.W."/>
            <person name="Yadav J.S."/>
            <person name="Aerts A."/>
            <person name="Benoit I."/>
            <person name="Boyd A."/>
            <person name="Carlson A."/>
            <person name="Copeland A."/>
            <person name="Coutinho P.M."/>
            <person name="de Vries R.P."/>
            <person name="Ferreira P."/>
            <person name="Findley K."/>
            <person name="Foster B."/>
            <person name="Gaskell J."/>
            <person name="Glotzer D."/>
            <person name="Gorecki P."/>
            <person name="Heitman J."/>
            <person name="Hesse C."/>
            <person name="Hori C."/>
            <person name="Igarashi K."/>
            <person name="Jurgens J.A."/>
            <person name="Kallen N."/>
            <person name="Kersten P."/>
            <person name="Kohler A."/>
            <person name="Kuees U."/>
            <person name="Kumar T.K.A."/>
            <person name="Kuo A."/>
            <person name="LaButti K."/>
            <person name="Larrondo L.F."/>
            <person name="Lindquist E."/>
            <person name="Ling A."/>
            <person name="Lombard V."/>
            <person name="Lucas S."/>
            <person name="Lundell T."/>
            <person name="Martin R."/>
            <person name="McLaughlin D.J."/>
            <person name="Morgenstern I."/>
            <person name="Morin E."/>
            <person name="Murat C."/>
            <person name="Nagy L.G."/>
            <person name="Nolan M."/>
            <person name="Ohm R.A."/>
            <person name="Patyshakuliyeva A."/>
            <person name="Rokas A."/>
            <person name="Ruiz-Duenas F.J."/>
            <person name="Sabat G."/>
            <person name="Salamov A."/>
            <person name="Samejima M."/>
            <person name="Schmutz J."/>
            <person name="Slot J.C."/>
            <person name="St John F."/>
            <person name="Stenlid J."/>
            <person name="Sun H."/>
            <person name="Sun S."/>
            <person name="Syed K."/>
            <person name="Tsang A."/>
            <person name="Wiebenga A."/>
            <person name="Young D."/>
            <person name="Pisabarro A."/>
            <person name="Eastwood D.C."/>
            <person name="Martin F."/>
            <person name="Cullen D."/>
            <person name="Grigoriev I.V."/>
            <person name="Hibbett D.S."/>
        </authorList>
    </citation>
    <scope>NUCLEOTIDE SEQUENCE [LARGE SCALE GENOMIC DNA]</scope>
    <source>
        <strain evidence="6">RWD-64-598 SS2</strain>
    </source>
</reference>
<dbReference type="SMART" id="SM01041">
    <property type="entry name" value="BRO1"/>
    <property type="match status" value="1"/>
</dbReference>
<dbReference type="OrthoDB" id="10266451at2759"/>
<proteinExistence type="inferred from homology"/>
<dbReference type="EMBL" id="JH711576">
    <property type="protein sequence ID" value="EIW82850.1"/>
    <property type="molecule type" value="Genomic_DNA"/>
</dbReference>
<evidence type="ECO:0000256" key="3">
    <source>
        <dbReference type="SAM" id="MobiDB-lite"/>
    </source>
</evidence>
<dbReference type="PROSITE" id="PS51180">
    <property type="entry name" value="BRO1"/>
    <property type="match status" value="1"/>
</dbReference>
<keyword evidence="6" id="KW-1185">Reference proteome</keyword>
<organism evidence="5 6">
    <name type="scientific">Coniophora puteana (strain RWD-64-598)</name>
    <name type="common">Brown rot fungus</name>
    <dbReference type="NCBI Taxonomy" id="741705"/>
    <lineage>
        <taxon>Eukaryota</taxon>
        <taxon>Fungi</taxon>
        <taxon>Dikarya</taxon>
        <taxon>Basidiomycota</taxon>
        <taxon>Agaricomycotina</taxon>
        <taxon>Agaricomycetes</taxon>
        <taxon>Agaricomycetidae</taxon>
        <taxon>Boletales</taxon>
        <taxon>Coniophorineae</taxon>
        <taxon>Coniophoraceae</taxon>
        <taxon>Coniophora</taxon>
    </lineage>
</organism>
<accession>A0A5M3MUY5</accession>
<comment type="similarity">
    <text evidence="1">Belongs to the palC family.</text>
</comment>
<dbReference type="OMA" id="PNDKEWM"/>
<dbReference type="GO" id="GO:0005886">
    <property type="term" value="C:plasma membrane"/>
    <property type="evidence" value="ECO:0007669"/>
    <property type="project" value="TreeGrafter"/>
</dbReference>
<evidence type="ECO:0000256" key="2">
    <source>
        <dbReference type="ARBA" id="ARBA00022193"/>
    </source>
</evidence>
<evidence type="ECO:0000313" key="6">
    <source>
        <dbReference type="Proteomes" id="UP000053558"/>
    </source>
</evidence>
<dbReference type="AlphaFoldDB" id="A0A5M3MUY5"/>
<dbReference type="InterPro" id="IPR038499">
    <property type="entry name" value="BRO1_sf"/>
</dbReference>
<comment type="caution">
    <text evidence="5">The sequence shown here is derived from an EMBL/GenBank/DDBJ whole genome shotgun (WGS) entry which is preliminary data.</text>
</comment>
<dbReference type="GO" id="GO:0071467">
    <property type="term" value="P:cellular response to pH"/>
    <property type="evidence" value="ECO:0007669"/>
    <property type="project" value="InterPro"/>
</dbReference>
<dbReference type="PANTHER" id="PTHR40463:SF1">
    <property type="entry name" value="PH-RESPONSE REGULATOR PROTEIN PALC"/>
    <property type="match status" value="1"/>
</dbReference>
<protein>
    <recommendedName>
        <fullName evidence="2">pH-response regulator protein palC</fullName>
    </recommendedName>
</protein>
<dbReference type="RefSeq" id="XP_007766333.1">
    <property type="nucleotide sequence ID" value="XM_007768143.1"/>
</dbReference>
<dbReference type="CDD" id="cd09245">
    <property type="entry name" value="BRO1_UmRIM23-like"/>
    <property type="match status" value="1"/>
</dbReference>
<feature type="compositionally biased region" description="Polar residues" evidence="3">
    <location>
        <begin position="436"/>
        <end position="454"/>
    </location>
</feature>
<dbReference type="PANTHER" id="PTHR40463">
    <property type="entry name" value="PH-RESPONSE REGULATOR PROTEIN PALC"/>
    <property type="match status" value="1"/>
</dbReference>
<dbReference type="Gene3D" id="1.25.40.280">
    <property type="entry name" value="alix/aip1 like domains"/>
    <property type="match status" value="1"/>
</dbReference>
<dbReference type="KEGG" id="cput:CONPUDRAFT_52330"/>
<dbReference type="InterPro" id="IPR037505">
    <property type="entry name" value="pH-resp_palC"/>
</dbReference>
<evidence type="ECO:0000313" key="5">
    <source>
        <dbReference type="EMBL" id="EIW82850.1"/>
    </source>
</evidence>
<gene>
    <name evidence="5" type="ORF">CONPUDRAFT_52330</name>
</gene>
<evidence type="ECO:0000259" key="4">
    <source>
        <dbReference type="PROSITE" id="PS51180"/>
    </source>
</evidence>
<dbReference type="Pfam" id="PF03097">
    <property type="entry name" value="BRO1"/>
    <property type="match status" value="1"/>
</dbReference>